<organism evidence="1 2">
    <name type="scientific">Scophthalmus maximus</name>
    <name type="common">Turbot</name>
    <name type="synonym">Psetta maxima</name>
    <dbReference type="NCBI Taxonomy" id="52904"/>
    <lineage>
        <taxon>Eukaryota</taxon>
        <taxon>Metazoa</taxon>
        <taxon>Chordata</taxon>
        <taxon>Craniata</taxon>
        <taxon>Vertebrata</taxon>
        <taxon>Euteleostomi</taxon>
        <taxon>Actinopterygii</taxon>
        <taxon>Neopterygii</taxon>
        <taxon>Teleostei</taxon>
        <taxon>Neoteleostei</taxon>
        <taxon>Acanthomorphata</taxon>
        <taxon>Carangaria</taxon>
        <taxon>Pleuronectiformes</taxon>
        <taxon>Pleuronectoidei</taxon>
        <taxon>Scophthalmidae</taxon>
        <taxon>Scophthalmus</taxon>
    </lineage>
</organism>
<protein>
    <submittedName>
        <fullName evidence="1">Uncharacterized protein</fullName>
    </submittedName>
</protein>
<dbReference type="Proteomes" id="UP000438429">
    <property type="component" value="Unassembled WGS sequence"/>
</dbReference>
<reference evidence="1 2" key="1">
    <citation type="submission" date="2019-06" db="EMBL/GenBank/DDBJ databases">
        <title>Draft genomes of female and male turbot (Scophthalmus maximus).</title>
        <authorList>
            <person name="Xu H."/>
            <person name="Xu X.-W."/>
            <person name="Shao C."/>
            <person name="Chen S."/>
        </authorList>
    </citation>
    <scope>NUCLEOTIDE SEQUENCE [LARGE SCALE GENOMIC DNA]</scope>
    <source>
        <strain evidence="1">Ysfricsl-2016a</strain>
        <tissue evidence="1">Blood</tissue>
    </source>
</reference>
<dbReference type="EMBL" id="VEVO01000004">
    <property type="protein sequence ID" value="KAF0043574.1"/>
    <property type="molecule type" value="Genomic_DNA"/>
</dbReference>
<comment type="caution">
    <text evidence="1">The sequence shown here is derived from an EMBL/GenBank/DDBJ whole genome shotgun (WGS) entry which is preliminary data.</text>
</comment>
<evidence type="ECO:0000313" key="1">
    <source>
        <dbReference type="EMBL" id="KAF0043574.1"/>
    </source>
</evidence>
<accession>A0A6A4TK29</accession>
<proteinExistence type="predicted"/>
<dbReference type="AlphaFoldDB" id="A0A6A4TK29"/>
<name>A0A6A4TK29_SCOMX</name>
<gene>
    <name evidence="1" type="ORF">F2P81_004911</name>
</gene>
<evidence type="ECO:0000313" key="2">
    <source>
        <dbReference type="Proteomes" id="UP000438429"/>
    </source>
</evidence>
<sequence length="67" mass="7919">MGLAAFSSRIEFIQQIEKFYKLITTKSVECVCRKKLQCRMLDTYDADDFVASIYLLPAIRRKKPLWK</sequence>